<evidence type="ECO:0000313" key="9">
    <source>
        <dbReference type="Proteomes" id="UP001501510"/>
    </source>
</evidence>
<dbReference type="GO" id="GO:0016874">
    <property type="term" value="F:ligase activity"/>
    <property type="evidence" value="ECO:0007669"/>
    <property type="project" value="UniProtKB-KW"/>
</dbReference>
<dbReference type="EC" id="6.3.5.13" evidence="5"/>
<name>A0ABN1JRB1_9CLOT</name>
<comment type="function">
    <text evidence="5">The lipid II isoglutaminyl synthase complex catalyzes the formation of alpha-D-isoglutamine in the cell wall lipid II stem peptide. The MurT subunit catalyzes the ATP-dependent amidation of D-glutamate residue of lipid II, converting it to an isoglutamine residue.</text>
</comment>
<dbReference type="InterPro" id="IPR013564">
    <property type="entry name" value="MurT_C"/>
</dbReference>
<evidence type="ECO:0000256" key="3">
    <source>
        <dbReference type="ARBA" id="ARBA00022741"/>
    </source>
</evidence>
<comment type="catalytic activity">
    <reaction evidence="5">
        <text>beta-D-GlcNAc-(1-&gt;4)-Mur2Ac(oyl-L-Ala-gamma-D-O-P-Glu-L-Lys-D-Ala-D-Ala)-di-trans,octa-cis-undecaprenyl diphosphate + NH4(+) = beta-D-GlcNAc-(1-&gt;4)-Mur2Ac(oyl-L-Ala-D-isoglutaminyl-L-Lys-D-Ala-D-Ala)-di-trans,octa-cis-undecaprenyl diphosphate + phosphate + H(+)</text>
        <dbReference type="Rhea" id="RHEA:57932"/>
        <dbReference type="ChEBI" id="CHEBI:15378"/>
        <dbReference type="ChEBI" id="CHEBI:28938"/>
        <dbReference type="ChEBI" id="CHEBI:43474"/>
        <dbReference type="ChEBI" id="CHEBI:62233"/>
        <dbReference type="ChEBI" id="CHEBI:143132"/>
    </reaction>
</comment>
<dbReference type="PANTHER" id="PTHR23135:SF7">
    <property type="entry name" value="LIPID II ISOGLUTAMINYL SYNTHASE (GLUTAMINE-HYDROLYZING) SUBUNIT MURT"/>
    <property type="match status" value="1"/>
</dbReference>
<comment type="catalytic activity">
    <reaction evidence="5">
        <text>beta-D-GlcNAc-(1-&gt;4)-Mur2Ac(oyl-L-Ala-gamma-D-Glu-L-Lys-D-Ala-D-Ala)-di-trans,octa-cis-undecaprenyl diphosphate + ATP = beta-D-GlcNAc-(1-&gt;4)-Mur2Ac(oyl-L-Ala-gamma-D-O-P-Glu-L-Lys-D-Ala-D-Ala)-di-trans,octa-cis-undecaprenyl diphosphate + ADP</text>
        <dbReference type="Rhea" id="RHEA:59488"/>
        <dbReference type="ChEBI" id="CHEBI:30616"/>
        <dbReference type="ChEBI" id="CHEBI:60033"/>
        <dbReference type="ChEBI" id="CHEBI:143132"/>
        <dbReference type="ChEBI" id="CHEBI:456216"/>
    </reaction>
</comment>
<feature type="domain" description="Lipid II isoglutaminyl synthase (glutamine-hydrolyzing) subunit MurT C-terminal" evidence="7">
    <location>
        <begin position="308"/>
        <end position="418"/>
    </location>
</feature>
<proteinExistence type="inferred from homology"/>
<comment type="catalytic activity">
    <reaction evidence="5">
        <text>beta-D-GlcNAc-(1-&gt;4)-Mur2Ac(oyl-L-Ala-gamma-D-Glu-L-Lys-D-Ala-D-Ala)-di-trans,octa-cis-undecaprenyl diphosphate + L-glutamine + ATP + H2O = beta-D-GlcNAc-(1-&gt;4)-Mur2Ac(oyl-L-Ala-D-isoglutaminyl-L-Lys-D-Ala-D-Ala)-di-trans,octa-cis-undecaprenyl diphosphate + L-glutamate + ADP + phosphate + H(+)</text>
        <dbReference type="Rhea" id="RHEA:57928"/>
        <dbReference type="ChEBI" id="CHEBI:15377"/>
        <dbReference type="ChEBI" id="CHEBI:15378"/>
        <dbReference type="ChEBI" id="CHEBI:29985"/>
        <dbReference type="ChEBI" id="CHEBI:30616"/>
        <dbReference type="ChEBI" id="CHEBI:43474"/>
        <dbReference type="ChEBI" id="CHEBI:58359"/>
        <dbReference type="ChEBI" id="CHEBI:60033"/>
        <dbReference type="ChEBI" id="CHEBI:62233"/>
        <dbReference type="ChEBI" id="CHEBI:456216"/>
        <dbReference type="EC" id="6.3.5.13"/>
    </reaction>
</comment>
<keyword evidence="5" id="KW-0862">Zinc</keyword>
<evidence type="ECO:0000259" key="6">
    <source>
        <dbReference type="Pfam" id="PF08245"/>
    </source>
</evidence>
<reference evidence="8 9" key="1">
    <citation type="journal article" date="2019" name="Int. J. Syst. Evol. Microbiol.">
        <title>The Global Catalogue of Microorganisms (GCM) 10K type strain sequencing project: providing services to taxonomists for standard genome sequencing and annotation.</title>
        <authorList>
            <consortium name="The Broad Institute Genomics Platform"/>
            <consortium name="The Broad Institute Genome Sequencing Center for Infectious Disease"/>
            <person name="Wu L."/>
            <person name="Ma J."/>
        </authorList>
    </citation>
    <scope>NUCLEOTIDE SEQUENCE [LARGE SCALE GENOMIC DNA]</scope>
    <source>
        <strain evidence="8 9">JCM 1407</strain>
    </source>
</reference>
<dbReference type="SUPFAM" id="SSF53623">
    <property type="entry name" value="MurD-like peptide ligases, catalytic domain"/>
    <property type="match status" value="1"/>
</dbReference>
<accession>A0ABN1JRB1</accession>
<keyword evidence="5" id="KW-0479">Metal-binding</keyword>
<dbReference type="HAMAP" id="MF_02214">
    <property type="entry name" value="Lipid_II_synth_MurT"/>
    <property type="match status" value="1"/>
</dbReference>
<comment type="caution">
    <text evidence="8">The sequence shown here is derived from an EMBL/GenBank/DDBJ whole genome shotgun (WGS) entry which is preliminary data.</text>
</comment>
<dbReference type="PANTHER" id="PTHR23135">
    <property type="entry name" value="MUR LIGASE FAMILY MEMBER"/>
    <property type="match status" value="1"/>
</dbReference>
<feature type="active site" evidence="5">
    <location>
        <position position="344"/>
    </location>
</feature>
<dbReference type="PROSITE" id="PS01011">
    <property type="entry name" value="FOLYLPOLYGLU_SYNT_1"/>
    <property type="match status" value="1"/>
</dbReference>
<keyword evidence="5" id="KW-0133">Cell shape</keyword>
<comment type="subunit">
    <text evidence="5">Forms a heterodimer with GatD.</text>
</comment>
<evidence type="ECO:0000259" key="7">
    <source>
        <dbReference type="Pfam" id="PF08353"/>
    </source>
</evidence>
<evidence type="ECO:0000256" key="2">
    <source>
        <dbReference type="ARBA" id="ARBA00022598"/>
    </source>
</evidence>
<dbReference type="InterPro" id="IPR013221">
    <property type="entry name" value="Mur_ligase_cen"/>
</dbReference>
<dbReference type="Pfam" id="PF08353">
    <property type="entry name" value="MurT_C"/>
    <property type="match status" value="1"/>
</dbReference>
<keyword evidence="4 5" id="KW-0067">ATP-binding</keyword>
<evidence type="ECO:0000313" key="8">
    <source>
        <dbReference type="EMBL" id="GAA0745122.1"/>
    </source>
</evidence>
<keyword evidence="2 5" id="KW-0436">Ligase</keyword>
<evidence type="ECO:0000256" key="1">
    <source>
        <dbReference type="ARBA" id="ARBA00004752"/>
    </source>
</evidence>
<dbReference type="InterPro" id="IPR036565">
    <property type="entry name" value="Mur-like_cat_sf"/>
</dbReference>
<dbReference type="InterPro" id="IPR043703">
    <property type="entry name" value="Lipid_II_synth_MurT"/>
</dbReference>
<dbReference type="InterPro" id="IPR018109">
    <property type="entry name" value="Folylpolyglutamate_synth_CS"/>
</dbReference>
<organism evidence="8 9">
    <name type="scientific">Clostridium oceanicum</name>
    <dbReference type="NCBI Taxonomy" id="1543"/>
    <lineage>
        <taxon>Bacteria</taxon>
        <taxon>Bacillati</taxon>
        <taxon>Bacillota</taxon>
        <taxon>Clostridia</taxon>
        <taxon>Eubacteriales</taxon>
        <taxon>Clostridiaceae</taxon>
        <taxon>Clostridium</taxon>
    </lineage>
</organism>
<protein>
    <recommendedName>
        <fullName evidence="5">Lipid II isoglutaminyl synthase (glutamine-hydrolyzing) subunit MurT</fullName>
        <ecNumber evidence="5">6.3.5.13</ecNumber>
    </recommendedName>
</protein>
<feature type="domain" description="Mur ligase central" evidence="6">
    <location>
        <begin position="39"/>
        <end position="195"/>
    </location>
</feature>
<feature type="binding site" evidence="5">
    <location>
        <position position="216"/>
    </location>
    <ligand>
        <name>Zn(2+)</name>
        <dbReference type="ChEBI" id="CHEBI:29105"/>
    </ligand>
</feature>
<evidence type="ECO:0000256" key="5">
    <source>
        <dbReference type="HAMAP-Rule" id="MF_02214"/>
    </source>
</evidence>
<evidence type="ECO:0000256" key="4">
    <source>
        <dbReference type="ARBA" id="ARBA00022840"/>
    </source>
</evidence>
<gene>
    <name evidence="5" type="primary">murT</name>
    <name evidence="8" type="ORF">GCM10008906_31060</name>
</gene>
<comment type="pathway">
    <text evidence="1 5">Cell wall biogenesis; peptidoglycan biosynthesis.</text>
</comment>
<feature type="binding site" evidence="5">
    <location>
        <position position="219"/>
    </location>
    <ligand>
        <name>Zn(2+)</name>
        <dbReference type="ChEBI" id="CHEBI:29105"/>
    </ligand>
</feature>
<comment type="similarity">
    <text evidence="5">Belongs to the MurCDEF family. MurT subfamily.</text>
</comment>
<keyword evidence="5" id="KW-0961">Cell wall biogenesis/degradation</keyword>
<keyword evidence="3 5" id="KW-0547">Nucleotide-binding</keyword>
<dbReference type="Pfam" id="PF08245">
    <property type="entry name" value="Mur_ligase_M"/>
    <property type="match status" value="1"/>
</dbReference>
<dbReference type="EMBL" id="BAAACG010000013">
    <property type="protein sequence ID" value="GAA0745122.1"/>
    <property type="molecule type" value="Genomic_DNA"/>
</dbReference>
<sequence>MKISKVLFKGGTNFPGKIALKFDKNILKTVSKNYKVILVTGTNGKTTTTSMIYNMIKDSNKKVISNNTGANMLTGIIACFISNYSFTNKEEKYAVIETDEANVKLITEHITPEIITITNLFRDQLDRYGEVYTTLKKILEGIEKVPDSTLILNGDESLLGDLKDSMENKTLYYGFNDSQSSSKTIDINADAKFCKKCKAPYKYEFLTYNHLGKYYCDDCNYKRPELDFSVDKLEDLSSEGSLIIMDGQEYYINQPGLYNIYNGLCAYSIGKTLGIDKSTIYNSLKSQKSSFGRQEHINIEGKQVKMILVKNPAGYDQAINTITLDKNKVNLAVLLNDNYADGRDVSWIWDVKFESLNSLDLDKVMVSGIRLYDMAIRLKTAGLPREKFEICENQDALLKSIKSCSQNTVYVLTTYTAMINLRRFLNSKGYIKKLW</sequence>
<dbReference type="Proteomes" id="UP001501510">
    <property type="component" value="Unassembled WGS sequence"/>
</dbReference>
<dbReference type="Gene3D" id="3.40.1190.10">
    <property type="entry name" value="Mur-like, catalytic domain"/>
    <property type="match status" value="1"/>
</dbReference>
<feature type="binding site" evidence="5">
    <location>
        <position position="197"/>
    </location>
    <ligand>
        <name>Zn(2+)</name>
        <dbReference type="ChEBI" id="CHEBI:29105"/>
    </ligand>
</feature>
<keyword evidence="9" id="KW-1185">Reference proteome</keyword>
<feature type="binding site" evidence="5">
    <location>
        <position position="194"/>
    </location>
    <ligand>
        <name>Zn(2+)</name>
        <dbReference type="ChEBI" id="CHEBI:29105"/>
    </ligand>
</feature>
<keyword evidence="5" id="KW-0573">Peptidoglycan synthesis</keyword>